<comment type="caution">
    <text evidence="1">The sequence shown here is derived from an EMBL/GenBank/DDBJ whole genome shotgun (WGS) entry which is preliminary data.</text>
</comment>
<sequence>MLPEILNEHFQLQIEEPLSVGRYESGRIKNQMYMLVPVSSMAEDHLSELMQLSTHVINQGDRSTCQFLQKESGESVIESQQGKYVVLVCQMSTNRIQQHIGRKLSKFHYRGRTVNFQTNKINRIGKWKQYWEQRLDQMERVWNEMLYKQPDHEFERLFLEAFPYYMGLAENAIQYLVDTELDDDPQAVDSGTVCHVRFTKHTWGNQIYMKNPFDWVFDHCSRDLAEWTRERYFANIKLYEPEVSQFFQDYQTVLPLSSFSWRLLYARLLFPLHFFDNVENYYITSSEQEKNRLQDQFVKSLDQTKEHEEFLSSFYQLAEVPVRRMKIPKLDWL</sequence>
<dbReference type="Proteomes" id="UP001589738">
    <property type="component" value="Unassembled WGS sequence"/>
</dbReference>
<organism evidence="1 2">
    <name type="scientific">Robertmurraya beringensis</name>
    <dbReference type="NCBI Taxonomy" id="641660"/>
    <lineage>
        <taxon>Bacteria</taxon>
        <taxon>Bacillati</taxon>
        <taxon>Bacillota</taxon>
        <taxon>Bacilli</taxon>
        <taxon>Bacillales</taxon>
        <taxon>Bacillaceae</taxon>
        <taxon>Robertmurraya</taxon>
    </lineage>
</organism>
<gene>
    <name evidence="1" type="primary">yutH</name>
    <name evidence="1" type="ORF">ACFFHF_24255</name>
</gene>
<reference evidence="1 2" key="1">
    <citation type="submission" date="2024-09" db="EMBL/GenBank/DDBJ databases">
        <authorList>
            <person name="Sun Q."/>
            <person name="Mori K."/>
        </authorList>
    </citation>
    <scope>NUCLEOTIDE SEQUENCE [LARGE SCALE GENOMIC DNA]</scope>
    <source>
        <strain evidence="1 2">CGMCC 1.9126</strain>
    </source>
</reference>
<dbReference type="Gene3D" id="3.90.1200.10">
    <property type="match status" value="1"/>
</dbReference>
<dbReference type="PANTHER" id="PTHR39179">
    <property type="entry name" value="SPORE COAT PROTEIN I"/>
    <property type="match status" value="1"/>
</dbReference>
<keyword evidence="1" id="KW-0808">Transferase</keyword>
<dbReference type="InterPro" id="IPR014254">
    <property type="entry name" value="Spore_coat_YutH"/>
</dbReference>
<keyword evidence="2" id="KW-1185">Reference proteome</keyword>
<protein>
    <submittedName>
        <fullName evidence="1">Spore coat putative kinase YutH</fullName>
    </submittedName>
</protein>
<dbReference type="InterPro" id="IPR011009">
    <property type="entry name" value="Kinase-like_dom_sf"/>
</dbReference>
<dbReference type="InterPro" id="IPR047175">
    <property type="entry name" value="CotS-like"/>
</dbReference>
<evidence type="ECO:0000313" key="1">
    <source>
        <dbReference type="EMBL" id="MFC0478306.1"/>
    </source>
</evidence>
<keyword evidence="1" id="KW-0418">Kinase</keyword>
<proteinExistence type="predicted"/>
<dbReference type="GO" id="GO:0016301">
    <property type="term" value="F:kinase activity"/>
    <property type="evidence" value="ECO:0007669"/>
    <property type="project" value="UniProtKB-KW"/>
</dbReference>
<name>A0ABV6L1Q9_9BACI</name>
<dbReference type="SUPFAM" id="SSF56112">
    <property type="entry name" value="Protein kinase-like (PK-like)"/>
    <property type="match status" value="1"/>
</dbReference>
<dbReference type="NCBIfam" id="TIGR02905">
    <property type="entry name" value="spore_yutH"/>
    <property type="match status" value="1"/>
</dbReference>
<dbReference type="RefSeq" id="WP_160546253.1">
    <property type="nucleotide sequence ID" value="NZ_JBHLUU010000128.1"/>
</dbReference>
<accession>A0ABV6L1Q9</accession>
<dbReference type="PANTHER" id="PTHR39179:SF2">
    <property type="entry name" value="ENDOSPORE COAT-ASSOCIATED PROTEIN YUTH"/>
    <property type="match status" value="1"/>
</dbReference>
<dbReference type="EMBL" id="JBHLUU010000128">
    <property type="protein sequence ID" value="MFC0478306.1"/>
    <property type="molecule type" value="Genomic_DNA"/>
</dbReference>
<evidence type="ECO:0000313" key="2">
    <source>
        <dbReference type="Proteomes" id="UP001589738"/>
    </source>
</evidence>